<dbReference type="Proteomes" id="UP000029641">
    <property type="component" value="Unassembled WGS sequence"/>
</dbReference>
<dbReference type="Proteomes" id="UP000029646">
    <property type="component" value="Unassembled WGS sequence"/>
</dbReference>
<name>A0A090VR21_9FLAO</name>
<comment type="caution">
    <text evidence="1">The sequence shown here is derived from an EMBL/GenBank/DDBJ whole genome shotgun (WGS) entry which is preliminary data.</text>
</comment>
<evidence type="ECO:0000313" key="4">
    <source>
        <dbReference type="Proteomes" id="UP000029641"/>
    </source>
</evidence>
<dbReference type="EMBL" id="BBNY01000053">
    <property type="protein sequence ID" value="GAL89805.1"/>
    <property type="molecule type" value="Genomic_DNA"/>
</dbReference>
<evidence type="ECO:0000313" key="1">
    <source>
        <dbReference type="EMBL" id="GAL67185.1"/>
    </source>
</evidence>
<gene>
    <name evidence="1" type="ORF">JCM19301_1797</name>
    <name evidence="2" type="ORF">JCM19302_1993</name>
    <name evidence="3" type="ORF">JCM19538_3282</name>
</gene>
<evidence type="ECO:0000313" key="5">
    <source>
        <dbReference type="Proteomes" id="UP000030184"/>
    </source>
</evidence>
<reference evidence="5" key="1">
    <citation type="journal article" date="2014" name="Genome Announc.">
        <title>Draft Genome Sequence of Marine Flavobacterium Jejuia pallidilutea Strain 11shimoA1 and Pigmentation Mutants.</title>
        <authorList>
            <person name="Takatani N."/>
            <person name="Nakanishi M."/>
            <person name="Meirelles P."/>
            <person name="Mino S."/>
            <person name="Suda W."/>
            <person name="Oshima K."/>
            <person name="Hattori M."/>
            <person name="Ohkuma M."/>
            <person name="Hosokawa M."/>
            <person name="Miyashita K."/>
            <person name="Thompson F.L."/>
            <person name="Niwa A."/>
            <person name="Sawabe T."/>
            <person name="Sawabe T."/>
        </authorList>
    </citation>
    <scope>NUCLEOTIDE SEQUENCE [LARGE SCALE GENOMIC DNA]</scope>
    <source>
        <strain evidence="5">JCM 19538</strain>
    </source>
</reference>
<accession>A0A090VR21</accession>
<dbReference type="Proteomes" id="UP000030184">
    <property type="component" value="Unassembled WGS sequence"/>
</dbReference>
<organism evidence="1 4">
    <name type="scientific">Jejuia pallidilutea</name>
    <dbReference type="NCBI Taxonomy" id="504487"/>
    <lineage>
        <taxon>Bacteria</taxon>
        <taxon>Pseudomonadati</taxon>
        <taxon>Bacteroidota</taxon>
        <taxon>Flavobacteriia</taxon>
        <taxon>Flavobacteriales</taxon>
        <taxon>Flavobacteriaceae</taxon>
        <taxon>Jejuia</taxon>
    </lineage>
</organism>
<dbReference type="EMBL" id="BBNR01000008">
    <property type="protein sequence ID" value="GAL67185.1"/>
    <property type="molecule type" value="Genomic_DNA"/>
</dbReference>
<keyword evidence="5" id="KW-1185">Reference proteome</keyword>
<dbReference type="AlphaFoldDB" id="A0A090VR21"/>
<sequence length="54" mass="6298">MRQISKFYQSIGVIVFLLFFSSLHQTAIAAGKMAIKKYFHAPFGYLFPPFDNYF</sequence>
<evidence type="ECO:0000313" key="2">
    <source>
        <dbReference type="EMBL" id="GAL70830.1"/>
    </source>
</evidence>
<protein>
    <submittedName>
        <fullName evidence="1">Uncharacterized protein</fullName>
    </submittedName>
</protein>
<evidence type="ECO:0000313" key="3">
    <source>
        <dbReference type="EMBL" id="GAL89805.1"/>
    </source>
</evidence>
<dbReference type="EMBL" id="BBNS01000008">
    <property type="protein sequence ID" value="GAL70830.1"/>
    <property type="molecule type" value="Genomic_DNA"/>
</dbReference>
<proteinExistence type="predicted"/>